<protein>
    <submittedName>
        <fullName evidence="2">Uncharacterized protein</fullName>
    </submittedName>
</protein>
<name>A0A382F002_9ZZZZ</name>
<feature type="non-terminal residue" evidence="2">
    <location>
        <position position="1"/>
    </location>
</feature>
<evidence type="ECO:0000313" key="3">
    <source>
        <dbReference type="EMBL" id="SVB63767.1"/>
    </source>
</evidence>
<evidence type="ECO:0000313" key="5">
    <source>
        <dbReference type="EMBL" id="SVC37006.1"/>
    </source>
</evidence>
<proteinExistence type="predicted"/>
<keyword evidence="1" id="KW-0812">Transmembrane</keyword>
<sequence>PSIVTKCLPTKLYASAIQVLMLLYTMICFLFSIISSPITAVQAPQSPEAQPSLLPTRLLSRSHCNTVVFGFIKPSSIGVMF</sequence>
<dbReference type="AlphaFoldDB" id="A0A382F002"/>
<evidence type="ECO:0000313" key="2">
    <source>
        <dbReference type="EMBL" id="SVB55451.1"/>
    </source>
</evidence>
<evidence type="ECO:0000256" key="1">
    <source>
        <dbReference type="SAM" id="Phobius"/>
    </source>
</evidence>
<accession>A0A382F002</accession>
<dbReference type="EMBL" id="UINC01050609">
    <property type="protein sequence ID" value="SVB63767.1"/>
    <property type="molecule type" value="Genomic_DNA"/>
</dbReference>
<dbReference type="EMBL" id="UINC01193972">
    <property type="protein sequence ID" value="SVE09831.1"/>
    <property type="molecule type" value="Genomic_DNA"/>
</dbReference>
<dbReference type="EMBL" id="UINC01062447">
    <property type="protein sequence ID" value="SVB89075.1"/>
    <property type="molecule type" value="Genomic_DNA"/>
</dbReference>
<organism evidence="2">
    <name type="scientific">marine metagenome</name>
    <dbReference type="NCBI Taxonomy" id="408172"/>
    <lineage>
        <taxon>unclassified sequences</taxon>
        <taxon>metagenomes</taxon>
        <taxon>ecological metagenomes</taxon>
    </lineage>
</organism>
<keyword evidence="1" id="KW-1133">Transmembrane helix</keyword>
<dbReference type="EMBL" id="UINC01087551">
    <property type="protein sequence ID" value="SVC37006.1"/>
    <property type="molecule type" value="Genomic_DNA"/>
</dbReference>
<feature type="transmembrane region" description="Helical" evidence="1">
    <location>
        <begin position="12"/>
        <end position="34"/>
    </location>
</feature>
<dbReference type="EMBL" id="UINC01046881">
    <property type="protein sequence ID" value="SVB55451.1"/>
    <property type="molecule type" value="Genomic_DNA"/>
</dbReference>
<evidence type="ECO:0000313" key="6">
    <source>
        <dbReference type="EMBL" id="SVE09831.1"/>
    </source>
</evidence>
<gene>
    <name evidence="2" type="ORF">METZ01_LOCUS208305</name>
    <name evidence="3" type="ORF">METZ01_LOCUS216621</name>
    <name evidence="4" type="ORF">METZ01_LOCUS241929</name>
    <name evidence="5" type="ORF">METZ01_LOCUS289860</name>
    <name evidence="6" type="ORF">METZ01_LOCUS462685</name>
</gene>
<reference evidence="2" key="1">
    <citation type="submission" date="2018-05" db="EMBL/GenBank/DDBJ databases">
        <authorList>
            <person name="Lanie J.A."/>
            <person name="Ng W.-L."/>
            <person name="Kazmierczak K.M."/>
            <person name="Andrzejewski T.M."/>
            <person name="Davidsen T.M."/>
            <person name="Wayne K.J."/>
            <person name="Tettelin H."/>
            <person name="Glass J.I."/>
            <person name="Rusch D."/>
            <person name="Podicherti R."/>
            <person name="Tsui H.-C.T."/>
            <person name="Winkler M.E."/>
        </authorList>
    </citation>
    <scope>NUCLEOTIDE SEQUENCE</scope>
</reference>
<evidence type="ECO:0000313" key="4">
    <source>
        <dbReference type="EMBL" id="SVB89075.1"/>
    </source>
</evidence>
<keyword evidence="1" id="KW-0472">Membrane</keyword>